<proteinExistence type="predicted"/>
<dbReference type="STRING" id="1577791.Mpt1_c11060"/>
<dbReference type="KEGG" id="mear:Mpt1_c11060"/>
<dbReference type="GeneID" id="24818768"/>
<evidence type="ECO:0000313" key="1">
    <source>
        <dbReference type="EMBL" id="AIZ56973.1"/>
    </source>
</evidence>
<dbReference type="EMBL" id="CP010070">
    <property type="protein sequence ID" value="AIZ56973.1"/>
    <property type="molecule type" value="Genomic_DNA"/>
</dbReference>
<dbReference type="Proteomes" id="UP000030787">
    <property type="component" value="Chromosome"/>
</dbReference>
<dbReference type="HOGENOM" id="CLU_1352400_0_0_2"/>
<protein>
    <submittedName>
        <fullName evidence="1">Uncharacterized protein</fullName>
    </submittedName>
</protein>
<dbReference type="AlphaFoldDB" id="A0A0A7LD91"/>
<gene>
    <name evidence="1" type="ORF">Mpt1_c11060</name>
</gene>
<accession>A0A0A7LD91</accession>
<organism evidence="1 2">
    <name type="scientific">Candidatus Methanoplasma termitum</name>
    <dbReference type="NCBI Taxonomy" id="1577791"/>
    <lineage>
        <taxon>Archaea</taxon>
        <taxon>Methanobacteriati</taxon>
        <taxon>Thermoplasmatota</taxon>
        <taxon>Thermoplasmata</taxon>
        <taxon>Methanomassiliicoccales</taxon>
        <taxon>Methanomassiliicoccaceae</taxon>
        <taxon>Candidatus Methanoplasma</taxon>
    </lineage>
</organism>
<name>A0A0A7LD91_9ARCH</name>
<keyword evidence="2" id="KW-1185">Reference proteome</keyword>
<sequence length="209" mass="23665">MPGGKPSVSAEKIIDFLEKNVIGKTVYSEEVLYDIDFGRFEGSYSTEIAFSNLLRSETGFTMGGFTVSREKIFGPGDPTTLVKDQRLISFFQYEFSKRTSTGEITGLLRFVSSSVASIPSHAEATTSSIFGVTIKDNELRWVEDQILYREQQNADGTYSPKAFISERYLKMRGGKLEHGFSAECYVVDPRTLERKKAFEYYSPFIARER</sequence>
<dbReference type="RefSeq" id="WP_048112931.1">
    <property type="nucleotide sequence ID" value="NZ_CP010070.1"/>
</dbReference>
<reference evidence="1 2" key="1">
    <citation type="journal article" date="2014" name="Appl. Environ. Microbiol.">
        <title>Comparative Genome Analysis of 'Candidatus Methanoplasma termitum' Indicates a New Mode of Energy Metabolism in the Seventh Order of Methanogens.</title>
        <authorList>
            <person name="Lang K."/>
            <person name="Schuldes J."/>
            <person name="Klingl A."/>
            <person name="Poehlein A."/>
            <person name="Daniel R."/>
            <person name="Brune A."/>
        </authorList>
    </citation>
    <scope>NUCLEOTIDE SEQUENCE [LARGE SCALE GENOMIC DNA]</scope>
    <source>
        <strain evidence="2">Mpt1</strain>
    </source>
</reference>
<evidence type="ECO:0000313" key="2">
    <source>
        <dbReference type="Proteomes" id="UP000030787"/>
    </source>
</evidence>